<dbReference type="SMART" id="SM00822">
    <property type="entry name" value="PKS_KR"/>
    <property type="match status" value="1"/>
</dbReference>
<dbReference type="PANTHER" id="PTHR44196">
    <property type="entry name" value="DEHYDROGENASE/REDUCTASE SDR FAMILY MEMBER 7B"/>
    <property type="match status" value="1"/>
</dbReference>
<gene>
    <name evidence="5" type="ORF">E4634_09770</name>
</gene>
<comment type="caution">
    <text evidence="5">The sequence shown here is derived from an EMBL/GenBank/DDBJ whole genome shotgun (WGS) entry which is preliminary data.</text>
</comment>
<dbReference type="Gene3D" id="3.40.50.720">
    <property type="entry name" value="NAD(P)-binding Rossmann-like Domain"/>
    <property type="match status" value="1"/>
</dbReference>
<dbReference type="GO" id="GO:0016616">
    <property type="term" value="F:oxidoreductase activity, acting on the CH-OH group of donors, NAD or NADP as acceptor"/>
    <property type="evidence" value="ECO:0007669"/>
    <property type="project" value="UniProtKB-ARBA"/>
</dbReference>
<dbReference type="RefSeq" id="WP_135443369.1">
    <property type="nucleotide sequence ID" value="NZ_SRLE01000007.1"/>
</dbReference>
<dbReference type="InterPro" id="IPR036291">
    <property type="entry name" value="NAD(P)-bd_dom_sf"/>
</dbReference>
<dbReference type="Proteomes" id="UP000298050">
    <property type="component" value="Unassembled WGS sequence"/>
</dbReference>
<dbReference type="InterPro" id="IPR002347">
    <property type="entry name" value="SDR_fam"/>
</dbReference>
<dbReference type="InterPro" id="IPR057326">
    <property type="entry name" value="KR_dom"/>
</dbReference>
<evidence type="ECO:0000313" key="5">
    <source>
        <dbReference type="EMBL" id="TGD73316.1"/>
    </source>
</evidence>
<feature type="domain" description="Ketoreductase" evidence="4">
    <location>
        <begin position="9"/>
        <end position="191"/>
    </location>
</feature>
<evidence type="ECO:0000256" key="1">
    <source>
        <dbReference type="ARBA" id="ARBA00006484"/>
    </source>
</evidence>
<dbReference type="PRINTS" id="PR00081">
    <property type="entry name" value="GDHRDH"/>
</dbReference>
<dbReference type="Pfam" id="PF00106">
    <property type="entry name" value="adh_short"/>
    <property type="match status" value="1"/>
</dbReference>
<dbReference type="GO" id="GO:0016020">
    <property type="term" value="C:membrane"/>
    <property type="evidence" value="ECO:0007669"/>
    <property type="project" value="TreeGrafter"/>
</dbReference>
<dbReference type="FunFam" id="3.40.50.720:FF:000047">
    <property type="entry name" value="NADP-dependent L-serine/L-allo-threonine dehydrogenase"/>
    <property type="match status" value="1"/>
</dbReference>
<dbReference type="EMBL" id="SRLE01000007">
    <property type="protein sequence ID" value="TGD73316.1"/>
    <property type="molecule type" value="Genomic_DNA"/>
</dbReference>
<dbReference type="PANTHER" id="PTHR44196:SF1">
    <property type="entry name" value="DEHYDROGENASE_REDUCTASE SDR FAMILY MEMBER 7B"/>
    <property type="match status" value="1"/>
</dbReference>
<reference evidence="5 6" key="1">
    <citation type="submission" date="2019-04" db="EMBL/GenBank/DDBJ databases">
        <title>Taxonomy of novel Haliea sp. from mangrove soil of West Coast of India.</title>
        <authorList>
            <person name="Verma A."/>
            <person name="Kumar P."/>
            <person name="Krishnamurthi S."/>
        </authorList>
    </citation>
    <scope>NUCLEOTIDE SEQUENCE [LARGE SCALE GENOMIC DNA]</scope>
    <source>
        <strain evidence="5 6">SAOS-164</strain>
    </source>
</reference>
<dbReference type="PROSITE" id="PS00061">
    <property type="entry name" value="ADH_SHORT"/>
    <property type="match status" value="1"/>
</dbReference>
<evidence type="ECO:0000256" key="2">
    <source>
        <dbReference type="ARBA" id="ARBA00023002"/>
    </source>
</evidence>
<proteinExistence type="inferred from homology"/>
<comment type="similarity">
    <text evidence="1 3">Belongs to the short-chain dehydrogenases/reductases (SDR) family.</text>
</comment>
<dbReference type="PRINTS" id="PR00080">
    <property type="entry name" value="SDRFAMILY"/>
</dbReference>
<dbReference type="OrthoDB" id="9804774at2"/>
<organism evidence="5 6">
    <name type="scientific">Mangrovimicrobium sediminis</name>
    <dbReference type="NCBI Taxonomy" id="2562682"/>
    <lineage>
        <taxon>Bacteria</taxon>
        <taxon>Pseudomonadati</taxon>
        <taxon>Pseudomonadota</taxon>
        <taxon>Gammaproteobacteria</taxon>
        <taxon>Cellvibrionales</taxon>
        <taxon>Halieaceae</taxon>
        <taxon>Mangrovimicrobium</taxon>
    </lineage>
</organism>
<evidence type="ECO:0000259" key="4">
    <source>
        <dbReference type="SMART" id="SM00822"/>
    </source>
</evidence>
<protein>
    <submittedName>
        <fullName evidence="5">SDR family NAD(P)-dependent oxidoreductase</fullName>
    </submittedName>
</protein>
<dbReference type="SUPFAM" id="SSF51735">
    <property type="entry name" value="NAD(P)-binding Rossmann-fold domains"/>
    <property type="match status" value="1"/>
</dbReference>
<evidence type="ECO:0000256" key="3">
    <source>
        <dbReference type="RuleBase" id="RU000363"/>
    </source>
</evidence>
<sequence>MSTNLLKGKVAIVTGASAGIGAATANLLAAQGARVALVARRRERLTALCEEIAAAGGEAAAFAADVADEAQAGTTVAAVIAHFGQVDILVNNAGIIRPGGIVGADAADWRDTFDINLLGPMYWSRAVLPGMLERGAGHIVTVSSNAAKGPGAPTNNAYAASKHAITAFCGGLRREVGPQGVRVTIVEPGATHTEIAETIAEPGARDAMREHLYNSTAMQAGDIAAAICYALAQHPRVNVDEIWLTPTK</sequence>
<name>A0A4Z0M1J9_9GAMM</name>
<accession>A0A4Z0M1J9</accession>
<evidence type="ECO:0000313" key="6">
    <source>
        <dbReference type="Proteomes" id="UP000298050"/>
    </source>
</evidence>
<keyword evidence="6" id="KW-1185">Reference proteome</keyword>
<dbReference type="AlphaFoldDB" id="A0A4Z0M1J9"/>
<keyword evidence="2" id="KW-0560">Oxidoreductase</keyword>
<dbReference type="InterPro" id="IPR020904">
    <property type="entry name" value="Sc_DH/Rdtase_CS"/>
</dbReference>